<dbReference type="PANTHER" id="PTHR16484">
    <property type="entry name" value="PARTITIONING DEFECTIVE 3 RELATED"/>
    <property type="match status" value="1"/>
</dbReference>
<feature type="compositionally biased region" description="Polar residues" evidence="1">
    <location>
        <begin position="56"/>
        <end position="66"/>
    </location>
</feature>
<dbReference type="Pfam" id="PF00595">
    <property type="entry name" value="PDZ"/>
    <property type="match status" value="1"/>
</dbReference>
<feature type="region of interest" description="Disordered" evidence="1">
    <location>
        <begin position="648"/>
        <end position="772"/>
    </location>
</feature>
<feature type="compositionally biased region" description="Basic and acidic residues" evidence="1">
    <location>
        <begin position="273"/>
        <end position="289"/>
    </location>
</feature>
<keyword evidence="4" id="KW-1185">Reference proteome</keyword>
<feature type="domain" description="PDZ" evidence="2">
    <location>
        <begin position="234"/>
        <end position="345"/>
    </location>
</feature>
<dbReference type="OrthoDB" id="6264899at2759"/>
<feature type="compositionally biased region" description="Basic residues" evidence="1">
    <location>
        <begin position="897"/>
        <end position="925"/>
    </location>
</feature>
<proteinExistence type="predicted"/>
<dbReference type="GO" id="GO:0043296">
    <property type="term" value="C:apical junction complex"/>
    <property type="evidence" value="ECO:0007669"/>
    <property type="project" value="TreeGrafter"/>
</dbReference>
<dbReference type="InterPro" id="IPR001478">
    <property type="entry name" value="PDZ"/>
</dbReference>
<accession>A0A7R8X426</accession>
<dbReference type="GO" id="GO:0007155">
    <property type="term" value="P:cell adhesion"/>
    <property type="evidence" value="ECO:0007669"/>
    <property type="project" value="TreeGrafter"/>
</dbReference>
<dbReference type="CDD" id="cd23058">
    <property type="entry name" value="PDZ2_Par3-like"/>
    <property type="match status" value="1"/>
</dbReference>
<feature type="compositionally biased region" description="Basic and acidic residues" evidence="1">
    <location>
        <begin position="975"/>
        <end position="1000"/>
    </location>
</feature>
<feature type="domain" description="PDZ" evidence="2">
    <location>
        <begin position="386"/>
        <end position="463"/>
    </location>
</feature>
<dbReference type="SMART" id="SM00228">
    <property type="entry name" value="PDZ"/>
    <property type="match status" value="2"/>
</dbReference>
<feature type="region of interest" description="Disordered" evidence="1">
    <location>
        <begin position="464"/>
        <end position="571"/>
    </location>
</feature>
<reference evidence="3" key="1">
    <citation type="submission" date="2020-11" db="EMBL/GenBank/DDBJ databases">
        <authorList>
            <person name="Tran Van P."/>
        </authorList>
    </citation>
    <scope>NUCLEOTIDE SEQUENCE</scope>
</reference>
<dbReference type="PROSITE" id="PS50106">
    <property type="entry name" value="PDZ"/>
    <property type="match status" value="2"/>
</dbReference>
<dbReference type="GO" id="GO:0005938">
    <property type="term" value="C:cell cortex"/>
    <property type="evidence" value="ECO:0007669"/>
    <property type="project" value="TreeGrafter"/>
</dbReference>
<feature type="region of interest" description="Disordered" evidence="1">
    <location>
        <begin position="1058"/>
        <end position="1097"/>
    </location>
</feature>
<protein>
    <recommendedName>
        <fullName evidence="2">PDZ domain-containing protein</fullName>
    </recommendedName>
</protein>
<dbReference type="GO" id="GO:0005912">
    <property type="term" value="C:adherens junction"/>
    <property type="evidence" value="ECO:0007669"/>
    <property type="project" value="TreeGrafter"/>
</dbReference>
<dbReference type="GO" id="GO:0000226">
    <property type="term" value="P:microtubule cytoskeleton organization"/>
    <property type="evidence" value="ECO:0007669"/>
    <property type="project" value="TreeGrafter"/>
</dbReference>
<feature type="region of interest" description="Disordered" evidence="1">
    <location>
        <begin position="56"/>
        <end position="78"/>
    </location>
</feature>
<organism evidence="3">
    <name type="scientific">Darwinula stevensoni</name>
    <dbReference type="NCBI Taxonomy" id="69355"/>
    <lineage>
        <taxon>Eukaryota</taxon>
        <taxon>Metazoa</taxon>
        <taxon>Ecdysozoa</taxon>
        <taxon>Arthropoda</taxon>
        <taxon>Crustacea</taxon>
        <taxon>Oligostraca</taxon>
        <taxon>Ostracoda</taxon>
        <taxon>Podocopa</taxon>
        <taxon>Podocopida</taxon>
        <taxon>Darwinulocopina</taxon>
        <taxon>Darwinuloidea</taxon>
        <taxon>Darwinulidae</taxon>
        <taxon>Darwinula</taxon>
    </lineage>
</organism>
<dbReference type="Gene3D" id="2.30.42.10">
    <property type="match status" value="2"/>
</dbReference>
<dbReference type="SUPFAM" id="SSF50156">
    <property type="entry name" value="PDZ domain-like"/>
    <property type="match status" value="2"/>
</dbReference>
<feature type="region of interest" description="Disordered" evidence="1">
    <location>
        <begin position="1160"/>
        <end position="1266"/>
    </location>
</feature>
<feature type="compositionally biased region" description="Basic and acidic residues" evidence="1">
    <location>
        <begin position="1078"/>
        <end position="1087"/>
    </location>
</feature>
<dbReference type="GO" id="GO:0051660">
    <property type="term" value="P:establishment of centrosome localization"/>
    <property type="evidence" value="ECO:0007669"/>
    <property type="project" value="TreeGrafter"/>
</dbReference>
<feature type="compositionally biased region" description="Basic and acidic residues" evidence="1">
    <location>
        <begin position="731"/>
        <end position="760"/>
    </location>
</feature>
<dbReference type="GO" id="GO:0016324">
    <property type="term" value="C:apical plasma membrane"/>
    <property type="evidence" value="ECO:0007669"/>
    <property type="project" value="TreeGrafter"/>
</dbReference>
<evidence type="ECO:0000256" key="1">
    <source>
        <dbReference type="SAM" id="MobiDB-lite"/>
    </source>
</evidence>
<name>A0A7R8X426_9CRUS</name>
<dbReference type="Proteomes" id="UP000677054">
    <property type="component" value="Unassembled WGS sequence"/>
</dbReference>
<feature type="compositionally biased region" description="Polar residues" evidence="1">
    <location>
        <begin position="509"/>
        <end position="528"/>
    </location>
</feature>
<dbReference type="PANTHER" id="PTHR16484:SF17">
    <property type="entry name" value="BAZOOKA, ISOFORM B"/>
    <property type="match status" value="1"/>
</dbReference>
<dbReference type="GO" id="GO:0045197">
    <property type="term" value="P:establishment or maintenance of epithelial cell apical/basal polarity"/>
    <property type="evidence" value="ECO:0007669"/>
    <property type="project" value="TreeGrafter"/>
</dbReference>
<feature type="compositionally biased region" description="Gly residues" evidence="1">
    <location>
        <begin position="861"/>
        <end position="874"/>
    </location>
</feature>
<dbReference type="GO" id="GO:0035091">
    <property type="term" value="F:phosphatidylinositol binding"/>
    <property type="evidence" value="ECO:0007669"/>
    <property type="project" value="TreeGrafter"/>
</dbReference>
<feature type="region of interest" description="Disordered" evidence="1">
    <location>
        <begin position="859"/>
        <end position="1042"/>
    </location>
</feature>
<feature type="region of interest" description="Disordered" evidence="1">
    <location>
        <begin position="273"/>
        <end position="298"/>
    </location>
</feature>
<sequence length="1282" mass="140795">MCTIRSCTLSLPSWATRPPGSIRWISSPFSLADGDASGTTWIPRGSPRLDPSFRNTTVRVSSASIQSGSRGESRLRRRHEPRSCIVSASFRSHFVGGLREVVGGRSRSLGGSRAQEVFREAMSTPEIELKVKRRFADASPVGALVDGHERCEHSFEHFSIPVPSPSVKSIRATMMVSAVGGGAKIATVTPTKKIPPSSLPSRTSNVLLNANTRKLGDVIPYLIVILSTAGRILHIDLVKGPHGLGFSVTTRDNPAGGLAPIYVKNILSKVRIDEASRSPPSREGRRDEGGSLLRQGGAIEDGRLKTGDRLLEVNGIEMTGKSQSEAVEVLRSIPPGSRVDLTVSRQEKVESDYDLSPKLPREIPAEKAEEDVVTIPWKHKEILTLDIPVHDSERAGLGVSVKGKTTDGPTGIVDLGIFVKSVIHGGAASKDGRLRSNDQLLHVNGVSLLAKSNGDAMETLRKAMHQEGPTPGVITLTVARRVPSTNSLTRSGRDSASSSALSGSAETLDGSQFTGGEHSGTSENSEQTAIFLPAKRSPGRRDAGEDKENRPLPPRRRPPGTASQPPKIYETGYDFLPSRNPVIDRITGRSSLRNDSYYKATHDTWNASRYHEFYMEGRPPGGEVGFRSPTIVSPSQEMVIIEDEYVAPQPHPRAQPHRPGVRAREEGVPNASDAERMASDASDVAYTSQTSLEDNAPGFSRDQFGRRSMSEKRHAAMDAKNTDTYQRTKKLREERERQKQEQDRSTRSPEDGERQTRVDHASSPLVNDHGPRGENVFENVVCEDLFGVPLSIPLVPSSQMSQAEDGDPALTYRPNPVRVIRGRGCNESFRAAVDRSYDAPLSPEAQAHMETLAEEMEECHVGGGGGGGGGGGVGNEAFPRGGAFQSSSASMPERRSSRCSRHNHTRSHSQPHHTHTHPRTSRPHSRPPDVQTTGKEKKKSNGFLKGLGSMFRFGKHRDAKEGKSAGTSTRGGQSAEERQRNLAAEAYREEQARIHEEYQKLVHRQQQQQHQQQQDQRRYQEEAQAMSVHSQQMMVRGGDGGSGRWERMNQLRADHQRKHQERHGFYPGDSNTAPLPPKRQEVRDGRGDVGQGSQFSASYSHYVNSQEIERHIRSLQGVYHSQRWGGVRERERGREKSGERPLSNFYEYESVAALTRPATALGVSHPHPRDSQGSLPRRIPKGGQIPPSHQYSHLPMPHDGYRSGAPPPPPQRHRPFVGQGMGRSLHPGEAFDPRLRTSAHSSLEAYGGRRRPPPMDYYRSGPPIHMTVPMALPVAARHGTDT</sequence>
<feature type="compositionally biased region" description="Basic and acidic residues" evidence="1">
    <location>
        <begin position="662"/>
        <end position="678"/>
    </location>
</feature>
<feature type="compositionally biased region" description="Basic and acidic residues" evidence="1">
    <location>
        <begin position="539"/>
        <end position="550"/>
    </location>
</feature>
<dbReference type="CDD" id="cd23059">
    <property type="entry name" value="PDZ3_Par3-like"/>
    <property type="match status" value="1"/>
</dbReference>
<gene>
    <name evidence="3" type="ORF">DSTB1V02_LOCUS3538</name>
</gene>
<evidence type="ECO:0000313" key="4">
    <source>
        <dbReference type="Proteomes" id="UP000677054"/>
    </source>
</evidence>
<feature type="compositionally biased region" description="Low complexity" evidence="1">
    <location>
        <begin position="1004"/>
        <end position="1014"/>
    </location>
</feature>
<dbReference type="EMBL" id="LR899984">
    <property type="protein sequence ID" value="CAD7243622.1"/>
    <property type="molecule type" value="Genomic_DNA"/>
</dbReference>
<dbReference type="GO" id="GO:0030010">
    <property type="term" value="P:establishment of cell polarity"/>
    <property type="evidence" value="ECO:0007669"/>
    <property type="project" value="TreeGrafter"/>
</dbReference>
<feature type="compositionally biased region" description="Basic and acidic residues" evidence="1">
    <location>
        <begin position="703"/>
        <end position="721"/>
    </location>
</feature>
<dbReference type="InterPro" id="IPR036034">
    <property type="entry name" value="PDZ_sf"/>
</dbReference>
<evidence type="ECO:0000313" key="3">
    <source>
        <dbReference type="EMBL" id="CAD7243622.1"/>
    </source>
</evidence>
<evidence type="ECO:0000259" key="2">
    <source>
        <dbReference type="PROSITE" id="PS50106"/>
    </source>
</evidence>
<dbReference type="EMBL" id="CAJPEV010000467">
    <property type="protein sequence ID" value="CAG0885579.1"/>
    <property type="molecule type" value="Genomic_DNA"/>
</dbReference>
<dbReference type="GO" id="GO:0008104">
    <property type="term" value="P:intracellular protein localization"/>
    <property type="evidence" value="ECO:0007669"/>
    <property type="project" value="TreeGrafter"/>
</dbReference>
<feature type="compositionally biased region" description="Low complexity" evidence="1">
    <location>
        <begin position="487"/>
        <end position="504"/>
    </location>
</feature>
<dbReference type="InterPro" id="IPR052213">
    <property type="entry name" value="PAR3"/>
</dbReference>